<evidence type="ECO:0000256" key="10">
    <source>
        <dbReference type="SAM" id="Phobius"/>
    </source>
</evidence>
<proteinExistence type="predicted"/>
<evidence type="ECO:0000256" key="1">
    <source>
        <dbReference type="ARBA" id="ARBA00012513"/>
    </source>
</evidence>
<dbReference type="STRING" id="661478.OP10G_2416"/>
<evidence type="ECO:0000256" key="8">
    <source>
        <dbReference type="ARBA" id="ARBA00048679"/>
    </source>
</evidence>
<dbReference type="Gene3D" id="1.10.510.10">
    <property type="entry name" value="Transferase(Phosphotransferase) domain 1"/>
    <property type="match status" value="1"/>
</dbReference>
<comment type="catalytic activity">
    <reaction evidence="7">
        <text>L-threonyl-[protein] + ATP = O-phospho-L-threonyl-[protein] + ADP + H(+)</text>
        <dbReference type="Rhea" id="RHEA:46608"/>
        <dbReference type="Rhea" id="RHEA-COMP:11060"/>
        <dbReference type="Rhea" id="RHEA-COMP:11605"/>
        <dbReference type="ChEBI" id="CHEBI:15378"/>
        <dbReference type="ChEBI" id="CHEBI:30013"/>
        <dbReference type="ChEBI" id="CHEBI:30616"/>
        <dbReference type="ChEBI" id="CHEBI:61977"/>
        <dbReference type="ChEBI" id="CHEBI:456216"/>
        <dbReference type="EC" id="2.7.11.1"/>
    </reaction>
</comment>
<accession>A0A068NVZ9</accession>
<evidence type="ECO:0000256" key="4">
    <source>
        <dbReference type="ARBA" id="ARBA00022741"/>
    </source>
</evidence>
<sequence>MIGSILRGRYEVTGLVSDGPVFACYSARDRQAGKDVAIRVFKAPFSRDTVFVETVRDTVAKYRPLQSSHIEALFDVEQDEQNAFIVGELTRGPSMADRIRKLAPFSIQVSVASGISLCAALDGLHRARVAHGDLNPQNVAVLADGDVKLQMTGMWEAYSGSATAAAMVLPTMSPYLAPEVSSGAMPSPRSDVYTVGILLFELLSGRLPYYAETPVAMALQHATTPTPTVRSINPSVPSFLDEVVRKAMSKDPLLRYADANEMMTDLKAQQDALRFGKQLNWPLRASATAAASTGSPKPGKPKVKVTAQPQRVAPRMSAIRGDEEDERPRRERAERDVPVWVLVVLTFMAAVALSLFGVWVLFNLNKPRTVTVPNVKGLSVNEARAVLKDSKLQMRLGGKQPNDRVEMDHVIEVDPPAGEKTREGGTVSLIVSSGSRFVALPDLRGMTVDKAKTVLGNLNLEVDENIQLAPDPVMAEGTVLRSIPGAKERADHQTRIRLVVSSGNGGAAPTTPTTVPTFNFTLHLKLTDIVTTTRVRIEMTDADDTKTIHDEDHEPGDAFDVPATGKGKEATFKFFYDGAEVKTVKTNEKGETVQP</sequence>
<dbReference type="InterPro" id="IPR011009">
    <property type="entry name" value="Kinase-like_dom_sf"/>
</dbReference>
<dbReference type="InterPro" id="IPR000719">
    <property type="entry name" value="Prot_kinase_dom"/>
</dbReference>
<protein>
    <recommendedName>
        <fullName evidence="1">non-specific serine/threonine protein kinase</fullName>
        <ecNumber evidence="1">2.7.11.1</ecNumber>
    </recommendedName>
</protein>
<dbReference type="eggNOG" id="COG0515">
    <property type="taxonomic scope" value="Bacteria"/>
</dbReference>
<dbReference type="CDD" id="cd06577">
    <property type="entry name" value="PASTA_pknB"/>
    <property type="match status" value="2"/>
</dbReference>
<dbReference type="PROSITE" id="PS51178">
    <property type="entry name" value="PASTA"/>
    <property type="match status" value="2"/>
</dbReference>
<dbReference type="GO" id="GO:0005524">
    <property type="term" value="F:ATP binding"/>
    <property type="evidence" value="ECO:0007669"/>
    <property type="project" value="UniProtKB-KW"/>
</dbReference>
<feature type="domain" description="PASTA" evidence="12">
    <location>
        <begin position="434"/>
        <end position="502"/>
    </location>
</feature>
<keyword evidence="2" id="KW-0808">Transferase</keyword>
<comment type="catalytic activity">
    <reaction evidence="8">
        <text>L-seryl-[protein] + ATP = O-phospho-L-seryl-[protein] + ADP + H(+)</text>
        <dbReference type="Rhea" id="RHEA:17989"/>
        <dbReference type="Rhea" id="RHEA-COMP:9863"/>
        <dbReference type="Rhea" id="RHEA-COMP:11604"/>
        <dbReference type="ChEBI" id="CHEBI:15378"/>
        <dbReference type="ChEBI" id="CHEBI:29999"/>
        <dbReference type="ChEBI" id="CHEBI:30616"/>
        <dbReference type="ChEBI" id="CHEBI:83421"/>
        <dbReference type="ChEBI" id="CHEBI:456216"/>
        <dbReference type="EC" id="2.7.11.1"/>
    </reaction>
</comment>
<keyword evidence="4" id="KW-0547">Nucleotide-binding</keyword>
<reference evidence="13 14" key="1">
    <citation type="journal article" date="2014" name="PLoS ONE">
        <title>The first complete genome sequence of the class fimbriimonadia in the phylum armatimonadetes.</title>
        <authorList>
            <person name="Hu Z.Y."/>
            <person name="Wang Y.Z."/>
            <person name="Im W.T."/>
            <person name="Wang S.Y."/>
            <person name="Zhao G.P."/>
            <person name="Zheng H.J."/>
            <person name="Quan Z.X."/>
        </authorList>
    </citation>
    <scope>NUCLEOTIDE SEQUENCE [LARGE SCALE GENOMIC DNA]</scope>
    <source>
        <strain evidence="13">Gsoil 348</strain>
    </source>
</reference>
<dbReference type="PROSITE" id="PS50011">
    <property type="entry name" value="PROTEIN_KINASE_DOM"/>
    <property type="match status" value="1"/>
</dbReference>
<dbReference type="HOGENOM" id="CLU_000288_135_2_0"/>
<dbReference type="PANTHER" id="PTHR43289">
    <property type="entry name" value="MITOGEN-ACTIVATED PROTEIN KINASE KINASE KINASE 20-RELATED"/>
    <property type="match status" value="1"/>
</dbReference>
<dbReference type="Gene3D" id="3.30.200.20">
    <property type="entry name" value="Phosphorylase Kinase, domain 1"/>
    <property type="match status" value="1"/>
</dbReference>
<dbReference type="Gene3D" id="3.30.10.20">
    <property type="match status" value="2"/>
</dbReference>
<evidence type="ECO:0000259" key="11">
    <source>
        <dbReference type="PROSITE" id="PS50011"/>
    </source>
</evidence>
<evidence type="ECO:0000256" key="5">
    <source>
        <dbReference type="ARBA" id="ARBA00022777"/>
    </source>
</evidence>
<dbReference type="GO" id="GO:0004674">
    <property type="term" value="F:protein serine/threonine kinase activity"/>
    <property type="evidence" value="ECO:0007669"/>
    <property type="project" value="UniProtKB-EC"/>
</dbReference>
<evidence type="ECO:0000256" key="3">
    <source>
        <dbReference type="ARBA" id="ARBA00022737"/>
    </source>
</evidence>
<dbReference type="SMART" id="SM00740">
    <property type="entry name" value="PASTA"/>
    <property type="match status" value="2"/>
</dbReference>
<dbReference type="EMBL" id="CP007139">
    <property type="protein sequence ID" value="AIE85784.1"/>
    <property type="molecule type" value="Genomic_DNA"/>
</dbReference>
<feature type="region of interest" description="Disordered" evidence="9">
    <location>
        <begin position="287"/>
        <end position="332"/>
    </location>
</feature>
<evidence type="ECO:0000256" key="2">
    <source>
        <dbReference type="ARBA" id="ARBA00022679"/>
    </source>
</evidence>
<gene>
    <name evidence="13" type="ORF">OP10G_2416</name>
</gene>
<keyword evidence="3" id="KW-0677">Repeat</keyword>
<dbReference type="AlphaFoldDB" id="A0A068NVZ9"/>
<keyword evidence="10" id="KW-0812">Transmembrane</keyword>
<dbReference type="SMART" id="SM00220">
    <property type="entry name" value="S_TKc"/>
    <property type="match status" value="1"/>
</dbReference>
<feature type="transmembrane region" description="Helical" evidence="10">
    <location>
        <begin position="337"/>
        <end position="362"/>
    </location>
</feature>
<keyword evidence="10" id="KW-1133">Transmembrane helix</keyword>
<keyword evidence="5 13" id="KW-0418">Kinase</keyword>
<name>A0A068NVZ9_FIMGI</name>
<dbReference type="RefSeq" id="WP_025225656.1">
    <property type="nucleotide sequence ID" value="NZ_CP007139.1"/>
</dbReference>
<evidence type="ECO:0000259" key="12">
    <source>
        <dbReference type="PROSITE" id="PS51178"/>
    </source>
</evidence>
<dbReference type="EC" id="2.7.11.1" evidence="1"/>
<keyword evidence="14" id="KW-1185">Reference proteome</keyword>
<dbReference type="CDD" id="cd14014">
    <property type="entry name" value="STKc_PknB_like"/>
    <property type="match status" value="1"/>
</dbReference>
<dbReference type="Pfam" id="PF03793">
    <property type="entry name" value="PASTA"/>
    <property type="match status" value="2"/>
</dbReference>
<organism evidence="13 14">
    <name type="scientific">Fimbriimonas ginsengisoli Gsoil 348</name>
    <dbReference type="NCBI Taxonomy" id="661478"/>
    <lineage>
        <taxon>Bacteria</taxon>
        <taxon>Bacillati</taxon>
        <taxon>Armatimonadota</taxon>
        <taxon>Fimbriimonadia</taxon>
        <taxon>Fimbriimonadales</taxon>
        <taxon>Fimbriimonadaceae</taxon>
        <taxon>Fimbriimonas</taxon>
    </lineage>
</organism>
<dbReference type="Pfam" id="PF00069">
    <property type="entry name" value="Pkinase"/>
    <property type="match status" value="1"/>
</dbReference>
<dbReference type="SUPFAM" id="SSF56112">
    <property type="entry name" value="Protein kinase-like (PK-like)"/>
    <property type="match status" value="1"/>
</dbReference>
<keyword evidence="10" id="KW-0472">Membrane</keyword>
<keyword evidence="6" id="KW-0067">ATP-binding</keyword>
<dbReference type="InterPro" id="IPR005543">
    <property type="entry name" value="PASTA_dom"/>
</dbReference>
<evidence type="ECO:0000256" key="6">
    <source>
        <dbReference type="ARBA" id="ARBA00022840"/>
    </source>
</evidence>
<dbReference type="KEGG" id="fgi:OP10G_2416"/>
<feature type="domain" description="Protein kinase" evidence="11">
    <location>
        <begin position="10"/>
        <end position="273"/>
    </location>
</feature>
<evidence type="ECO:0000313" key="14">
    <source>
        <dbReference type="Proteomes" id="UP000027982"/>
    </source>
</evidence>
<evidence type="ECO:0000256" key="9">
    <source>
        <dbReference type="SAM" id="MobiDB-lite"/>
    </source>
</evidence>
<evidence type="ECO:0000313" key="13">
    <source>
        <dbReference type="EMBL" id="AIE85784.1"/>
    </source>
</evidence>
<dbReference type="PANTHER" id="PTHR43289:SF6">
    <property type="entry name" value="SERINE_THREONINE-PROTEIN KINASE NEKL-3"/>
    <property type="match status" value="1"/>
</dbReference>
<feature type="compositionally biased region" description="Low complexity" evidence="9">
    <location>
        <begin position="287"/>
        <end position="297"/>
    </location>
</feature>
<feature type="domain" description="PASTA" evidence="12">
    <location>
        <begin position="366"/>
        <end position="433"/>
    </location>
</feature>
<dbReference type="Proteomes" id="UP000027982">
    <property type="component" value="Chromosome"/>
</dbReference>
<evidence type="ECO:0000256" key="7">
    <source>
        <dbReference type="ARBA" id="ARBA00047899"/>
    </source>
</evidence>
<dbReference type="OrthoDB" id="9788659at2"/>